<comment type="caution">
    <text evidence="2">The sequence shown here is derived from an EMBL/GenBank/DDBJ whole genome shotgun (WGS) entry which is preliminary data.</text>
</comment>
<dbReference type="Gene3D" id="1.10.287.1080">
    <property type="entry name" value="MazG-like"/>
    <property type="match status" value="1"/>
</dbReference>
<reference evidence="2 3" key="1">
    <citation type="submission" date="2021-01" db="EMBL/GenBank/DDBJ databases">
        <title>Genomic Encyclopedia of Type Strains, Phase IV (KMG-IV): sequencing the most valuable type-strain genomes for metagenomic binning, comparative biology and taxonomic classification.</title>
        <authorList>
            <person name="Goeker M."/>
        </authorList>
    </citation>
    <scope>NUCLEOTIDE SEQUENCE [LARGE SCALE GENOMIC DNA]</scope>
    <source>
        <strain evidence="2 3">DSM 27513</strain>
    </source>
</reference>
<dbReference type="RefSeq" id="WP_205016654.1">
    <property type="nucleotide sequence ID" value="NZ_JAFBEI010000008.1"/>
</dbReference>
<accession>A0ABS2PJV9</accession>
<name>A0ABS2PJV9_9STRE</name>
<gene>
    <name evidence="2" type="ORF">JOC31_000520</name>
</gene>
<dbReference type="PIRSF" id="PIRSF036521">
    <property type="entry name" value="UCP036521_pph"/>
    <property type="match status" value="1"/>
</dbReference>
<dbReference type="Proteomes" id="UP000809081">
    <property type="component" value="Unassembled WGS sequence"/>
</dbReference>
<proteinExistence type="predicted"/>
<dbReference type="GO" id="GO:0016787">
    <property type="term" value="F:hydrolase activity"/>
    <property type="evidence" value="ECO:0007669"/>
    <property type="project" value="UniProtKB-KW"/>
</dbReference>
<dbReference type="PANTHER" id="PTHR42692:SF2">
    <property type="entry name" value="IG HYPOTHETICAL 16995"/>
    <property type="match status" value="1"/>
</dbReference>
<sequence>MKLKDYQDWVSDFYKKRGWYDYNSFIRCNFLAEEVGELAQAVRKIEIGRDRPDEEEETKVEKLENIKEELGDVLDNIMILADKYQISLEEIMQSHQDKLIKRFE</sequence>
<evidence type="ECO:0000259" key="1">
    <source>
        <dbReference type="Pfam" id="PF03819"/>
    </source>
</evidence>
<dbReference type="InterPro" id="IPR011411">
    <property type="entry name" value="MazG-related_YvdC"/>
</dbReference>
<keyword evidence="2" id="KW-0378">Hydrolase</keyword>
<evidence type="ECO:0000313" key="3">
    <source>
        <dbReference type="Proteomes" id="UP000809081"/>
    </source>
</evidence>
<evidence type="ECO:0000313" key="2">
    <source>
        <dbReference type="EMBL" id="MBM7635719.1"/>
    </source>
</evidence>
<feature type="domain" description="NTP pyrophosphohydrolase MazG-like" evidence="1">
    <location>
        <begin position="30"/>
        <end position="102"/>
    </location>
</feature>
<protein>
    <submittedName>
        <fullName evidence="2">NTP pyrophosphatase (Non-canonical NTP hydrolase)</fullName>
    </submittedName>
</protein>
<dbReference type="InterPro" id="IPR047046">
    <property type="entry name" value="YpjD/YvdC"/>
</dbReference>
<organism evidence="2 3">
    <name type="scientific">Streptococcus saliviloxodontae</name>
    <dbReference type="NCBI Taxonomy" id="1349416"/>
    <lineage>
        <taxon>Bacteria</taxon>
        <taxon>Bacillati</taxon>
        <taxon>Bacillota</taxon>
        <taxon>Bacilli</taxon>
        <taxon>Lactobacillales</taxon>
        <taxon>Streptococcaceae</taxon>
        <taxon>Streptococcus</taxon>
    </lineage>
</organism>
<dbReference type="CDD" id="cd11523">
    <property type="entry name" value="NTP-PPase"/>
    <property type="match status" value="1"/>
</dbReference>
<keyword evidence="3" id="KW-1185">Reference proteome</keyword>
<dbReference type="Pfam" id="PF03819">
    <property type="entry name" value="MazG"/>
    <property type="match status" value="1"/>
</dbReference>
<dbReference type="SUPFAM" id="SSF101386">
    <property type="entry name" value="all-alpha NTP pyrophosphatases"/>
    <property type="match status" value="1"/>
</dbReference>
<dbReference type="PANTHER" id="PTHR42692">
    <property type="entry name" value="NUCLEOTIDE PYROPHOSPHOHYDROLASE"/>
    <property type="match status" value="1"/>
</dbReference>
<dbReference type="EMBL" id="JAFBEI010000008">
    <property type="protein sequence ID" value="MBM7635719.1"/>
    <property type="molecule type" value="Genomic_DNA"/>
</dbReference>
<dbReference type="InterPro" id="IPR004518">
    <property type="entry name" value="MazG-like_dom"/>
</dbReference>